<proteinExistence type="predicted"/>
<protein>
    <submittedName>
        <fullName evidence="2">Uncharacterized protein</fullName>
    </submittedName>
</protein>
<evidence type="ECO:0000313" key="2">
    <source>
        <dbReference type="EMBL" id="KAK8237875.1"/>
    </source>
</evidence>
<organism evidence="2 3">
    <name type="scientific">Phyllosticta capitalensis</name>
    <dbReference type="NCBI Taxonomy" id="121624"/>
    <lineage>
        <taxon>Eukaryota</taxon>
        <taxon>Fungi</taxon>
        <taxon>Dikarya</taxon>
        <taxon>Ascomycota</taxon>
        <taxon>Pezizomycotina</taxon>
        <taxon>Dothideomycetes</taxon>
        <taxon>Dothideomycetes incertae sedis</taxon>
        <taxon>Botryosphaeriales</taxon>
        <taxon>Phyllostictaceae</taxon>
        <taxon>Phyllosticta</taxon>
    </lineage>
</organism>
<evidence type="ECO:0000313" key="3">
    <source>
        <dbReference type="Proteomes" id="UP001492380"/>
    </source>
</evidence>
<dbReference type="EMBL" id="JBBWRZ010000004">
    <property type="protein sequence ID" value="KAK8237875.1"/>
    <property type="molecule type" value="Genomic_DNA"/>
</dbReference>
<gene>
    <name evidence="2" type="ORF">HDK90DRAFT_206536</name>
</gene>
<feature type="region of interest" description="Disordered" evidence="1">
    <location>
        <begin position="1"/>
        <end position="30"/>
    </location>
</feature>
<comment type="caution">
    <text evidence="2">The sequence shown here is derived from an EMBL/GenBank/DDBJ whole genome shotgun (WGS) entry which is preliminary data.</text>
</comment>
<sequence length="224" mass="25042">MMDSQVSQVQRHKKVGNDFRSGTSGLQQGGAGLEQVLDGESGPLHRLHPWPTRAHRLFVICRQSSLVTKADQQSSFLEDSAPPLTATATPKIGQTSQAAYPPRHFVQTNHQLSSGQKANDVTSKTITASVARQPHSPDAEEPHAAADWPWLTCAVVDNCLLHYFLHTWPLYAELMRNQARGEQLKKHWGSLPSPHMDWLQPQRGHAFGLRPMTVIFKAVQWHQL</sequence>
<accession>A0ABR1YSB3</accession>
<evidence type="ECO:0000256" key="1">
    <source>
        <dbReference type="SAM" id="MobiDB-lite"/>
    </source>
</evidence>
<keyword evidence="3" id="KW-1185">Reference proteome</keyword>
<reference evidence="2 3" key="1">
    <citation type="submission" date="2024-04" db="EMBL/GenBank/DDBJ databases">
        <title>Phyllosticta paracitricarpa is synonymous to the EU quarantine fungus P. citricarpa based on phylogenomic analyses.</title>
        <authorList>
            <consortium name="Lawrence Berkeley National Laboratory"/>
            <person name="Van Ingen-Buijs V.A."/>
            <person name="Van Westerhoven A.C."/>
            <person name="Haridas S."/>
            <person name="Skiadas P."/>
            <person name="Martin F."/>
            <person name="Groenewald J.Z."/>
            <person name="Crous P.W."/>
            <person name="Seidl M.F."/>
        </authorList>
    </citation>
    <scope>NUCLEOTIDE SEQUENCE [LARGE SCALE GENOMIC DNA]</scope>
    <source>
        <strain evidence="2 3">CBS 123374</strain>
    </source>
</reference>
<dbReference type="Proteomes" id="UP001492380">
    <property type="component" value="Unassembled WGS sequence"/>
</dbReference>
<name>A0ABR1YSB3_9PEZI</name>